<reference evidence="6 7" key="1">
    <citation type="submission" date="2014-12" db="EMBL/GenBank/DDBJ databases">
        <title>Draft genome sequences of 10 type strains of Lactococcus.</title>
        <authorList>
            <person name="Sun Z."/>
            <person name="Zhong Z."/>
            <person name="Liu W."/>
            <person name="Zhang W."/>
            <person name="Zhang H."/>
        </authorList>
    </citation>
    <scope>NUCLEOTIDE SEQUENCE [LARGE SCALE GENOMIC DNA]</scope>
    <source>
        <strain evidence="6 7">DSM 20686</strain>
    </source>
</reference>
<dbReference type="SMART" id="SM00382">
    <property type="entry name" value="AAA"/>
    <property type="match status" value="1"/>
</dbReference>
<dbReference type="InterPro" id="IPR027417">
    <property type="entry name" value="P-loop_NTPase"/>
</dbReference>
<keyword evidence="7" id="KW-1185">Reference proteome</keyword>
<dbReference type="RefSeq" id="WP_068161138.1">
    <property type="nucleotide sequence ID" value="NZ_JXJX01000005.1"/>
</dbReference>
<dbReference type="EMBL" id="JXJX01000005">
    <property type="protein sequence ID" value="PCS07252.1"/>
    <property type="molecule type" value="Genomic_DNA"/>
</dbReference>
<dbReference type="Pfam" id="PF00005">
    <property type="entry name" value="ABC_tran"/>
    <property type="match status" value="1"/>
</dbReference>
<evidence type="ECO:0000256" key="4">
    <source>
        <dbReference type="ARBA" id="ARBA00022840"/>
    </source>
</evidence>
<dbReference type="InterPro" id="IPR003593">
    <property type="entry name" value="AAA+_ATPase"/>
</dbReference>
<evidence type="ECO:0000256" key="3">
    <source>
        <dbReference type="ARBA" id="ARBA00022741"/>
    </source>
</evidence>
<evidence type="ECO:0000313" key="6">
    <source>
        <dbReference type="EMBL" id="PCS07252.1"/>
    </source>
</evidence>
<keyword evidence="2" id="KW-0813">Transport</keyword>
<feature type="domain" description="ABC transporter" evidence="5">
    <location>
        <begin position="2"/>
        <end position="234"/>
    </location>
</feature>
<dbReference type="InterPro" id="IPR017871">
    <property type="entry name" value="ABC_transporter-like_CS"/>
</dbReference>
<evidence type="ECO:0000259" key="5">
    <source>
        <dbReference type="PROSITE" id="PS50893"/>
    </source>
</evidence>
<accession>A0A2A5S1B5</accession>
<dbReference type="PANTHER" id="PTHR42734">
    <property type="entry name" value="METAL TRANSPORT SYSTEM ATP-BINDING PROTEIN TM_0124-RELATED"/>
    <property type="match status" value="1"/>
</dbReference>
<keyword evidence="4" id="KW-0067">ATP-binding</keyword>
<comment type="similarity">
    <text evidence="1">Belongs to the ABC transporter superfamily.</text>
</comment>
<dbReference type="PROSITE" id="PS00211">
    <property type="entry name" value="ABC_TRANSPORTER_1"/>
    <property type="match status" value="1"/>
</dbReference>
<dbReference type="Proteomes" id="UP000242246">
    <property type="component" value="Unassembled WGS sequence"/>
</dbReference>
<gene>
    <name evidence="6" type="ORF">RU87_GL001305</name>
</gene>
<dbReference type="GO" id="GO:0016887">
    <property type="term" value="F:ATP hydrolysis activity"/>
    <property type="evidence" value="ECO:0007669"/>
    <property type="project" value="InterPro"/>
</dbReference>
<dbReference type="PANTHER" id="PTHR42734:SF5">
    <property type="entry name" value="IRON TRANSPORT SYSTEM ATP-BINDING PROTEIN HI_0361-RELATED"/>
    <property type="match status" value="1"/>
</dbReference>
<evidence type="ECO:0000313" key="7">
    <source>
        <dbReference type="Proteomes" id="UP000242246"/>
    </source>
</evidence>
<dbReference type="OrthoDB" id="9806726at2"/>
<name>A0A2A5S1B5_9LACT</name>
<dbReference type="Gene3D" id="3.40.50.300">
    <property type="entry name" value="P-loop containing nucleotide triphosphate hydrolases"/>
    <property type="match status" value="1"/>
</dbReference>
<proteinExistence type="inferred from homology"/>
<dbReference type="PROSITE" id="PS50893">
    <property type="entry name" value="ABC_TRANSPORTER_2"/>
    <property type="match status" value="1"/>
</dbReference>
<dbReference type="InterPro" id="IPR003439">
    <property type="entry name" value="ABC_transporter-like_ATP-bd"/>
</dbReference>
<dbReference type="STRING" id="1348632.GCA_001591745_00555"/>
<comment type="caution">
    <text evidence="6">The sequence shown here is derived from an EMBL/GenBank/DDBJ whole genome shotgun (WGS) entry which is preliminary data.</text>
</comment>
<organism evidence="6 7">
    <name type="scientific">Pseudolactococcus plantarum</name>
    <dbReference type="NCBI Taxonomy" id="1365"/>
    <lineage>
        <taxon>Bacteria</taxon>
        <taxon>Bacillati</taxon>
        <taxon>Bacillota</taxon>
        <taxon>Bacilli</taxon>
        <taxon>Lactobacillales</taxon>
        <taxon>Streptococcaceae</taxon>
        <taxon>Pseudolactococcus</taxon>
    </lineage>
</organism>
<dbReference type="InterPro" id="IPR050153">
    <property type="entry name" value="Metal_Ion_Import_ABC"/>
</dbReference>
<dbReference type="AlphaFoldDB" id="A0A2A5S1B5"/>
<protein>
    <submittedName>
        <fullName evidence="6">Manganese transporter</fullName>
    </submittedName>
</protein>
<keyword evidence="3" id="KW-0547">Nucleotide-binding</keyword>
<dbReference type="FunFam" id="3.40.50.300:FF:000134">
    <property type="entry name" value="Iron-enterobactin ABC transporter ATP-binding protein"/>
    <property type="match status" value="1"/>
</dbReference>
<dbReference type="CDD" id="cd03235">
    <property type="entry name" value="ABC_Metallic_Cations"/>
    <property type="match status" value="1"/>
</dbReference>
<evidence type="ECO:0000256" key="1">
    <source>
        <dbReference type="ARBA" id="ARBA00005417"/>
    </source>
</evidence>
<dbReference type="GO" id="GO:0005524">
    <property type="term" value="F:ATP binding"/>
    <property type="evidence" value="ECO:0007669"/>
    <property type="project" value="UniProtKB-KW"/>
</dbReference>
<evidence type="ECO:0000256" key="2">
    <source>
        <dbReference type="ARBA" id="ARBA00022448"/>
    </source>
</evidence>
<sequence length="243" mass="26990">MFEIKNLTVAYQGDLILDHLDINFPLGKLTGIIGPNGAGKSTMIKGALGLIKSQSGQTFCNGIPLNKVKNKIAYVEQRAVLDLSFPISVLEVILTGTYPKLGMFSTPSVREKKAALEALNKVDLVTLKDHQIGQLSGGQLQRVFIARAIVQDADVVILDEPFVGIDMVSEQKIMAILKEWCRMGKTVIVVHHDLNKVSEYFDELVMLNRKLIVQGPVDETYQLANIQKTYSQDFGELLFQKNE</sequence>
<dbReference type="SUPFAM" id="SSF52540">
    <property type="entry name" value="P-loop containing nucleoside triphosphate hydrolases"/>
    <property type="match status" value="1"/>
</dbReference>